<dbReference type="GO" id="GO:0003677">
    <property type="term" value="F:DNA binding"/>
    <property type="evidence" value="ECO:0007669"/>
    <property type="project" value="InterPro"/>
</dbReference>
<dbReference type="InterPro" id="IPR011010">
    <property type="entry name" value="DNA_brk_join_enz"/>
</dbReference>
<dbReference type="Proteomes" id="UP000304900">
    <property type="component" value="Unassembled WGS sequence"/>
</dbReference>
<dbReference type="AlphaFoldDB" id="A0A4U6CU89"/>
<sequence>MKNVYRRKVILLHTNEKGEKCALSASHVNKYIRIYTGANFSAKDFRTWTGTVTAFEFLSSQSEYKTKREFTKTVNTCLGAVAAHLGNTRTVCRKYYVHPAVFLAYEKGKIQRIFHKEVDHAKYLSDNELHVKALLAHLA</sequence>
<name>A0A4U6CU89_9BACT</name>
<feature type="domain" description="DNA topoisomerase I catalytic core eukaryotic-type" evidence="1">
    <location>
        <begin position="22"/>
        <end position="112"/>
    </location>
</feature>
<protein>
    <recommendedName>
        <fullName evidence="1">DNA topoisomerase I catalytic core eukaryotic-type domain-containing protein</fullName>
    </recommendedName>
</protein>
<organism evidence="2 3">
    <name type="scientific">Dyadobacter frigoris</name>
    <dbReference type="NCBI Taxonomy" id="2576211"/>
    <lineage>
        <taxon>Bacteria</taxon>
        <taxon>Pseudomonadati</taxon>
        <taxon>Bacteroidota</taxon>
        <taxon>Cytophagia</taxon>
        <taxon>Cytophagales</taxon>
        <taxon>Spirosomataceae</taxon>
        <taxon>Dyadobacter</taxon>
    </lineage>
</organism>
<dbReference type="Gene3D" id="1.10.132.120">
    <property type="match status" value="1"/>
</dbReference>
<proteinExistence type="predicted"/>
<keyword evidence="3" id="KW-1185">Reference proteome</keyword>
<dbReference type="EMBL" id="SZVO01000023">
    <property type="protein sequence ID" value="TKT86598.1"/>
    <property type="molecule type" value="Genomic_DNA"/>
</dbReference>
<dbReference type="Pfam" id="PF01028">
    <property type="entry name" value="Topoisom_I"/>
    <property type="match status" value="1"/>
</dbReference>
<evidence type="ECO:0000313" key="2">
    <source>
        <dbReference type="EMBL" id="TKT86598.1"/>
    </source>
</evidence>
<dbReference type="InterPro" id="IPR013500">
    <property type="entry name" value="TopoI_cat_euk"/>
</dbReference>
<dbReference type="SUPFAM" id="SSF56349">
    <property type="entry name" value="DNA breaking-rejoining enzymes"/>
    <property type="match status" value="1"/>
</dbReference>
<accession>A0A4U6CU89</accession>
<dbReference type="OrthoDB" id="9778962at2"/>
<comment type="caution">
    <text evidence="2">The sequence shown here is derived from an EMBL/GenBank/DDBJ whole genome shotgun (WGS) entry which is preliminary data.</text>
</comment>
<dbReference type="GO" id="GO:0003917">
    <property type="term" value="F:DNA topoisomerase type I (single strand cut, ATP-independent) activity"/>
    <property type="evidence" value="ECO:0007669"/>
    <property type="project" value="InterPro"/>
</dbReference>
<evidence type="ECO:0000259" key="1">
    <source>
        <dbReference type="Pfam" id="PF01028"/>
    </source>
</evidence>
<reference evidence="2 3" key="1">
    <citation type="submission" date="2019-05" db="EMBL/GenBank/DDBJ databases">
        <title>Dyadobacter AR-3-8 sp. nov., isolated from arctic soil.</title>
        <authorList>
            <person name="Chaudhary D.K."/>
        </authorList>
    </citation>
    <scope>NUCLEOTIDE SEQUENCE [LARGE SCALE GENOMIC DNA]</scope>
    <source>
        <strain evidence="2 3">AR-3-8</strain>
    </source>
</reference>
<dbReference type="RefSeq" id="WP_137344022.1">
    <property type="nucleotide sequence ID" value="NZ_BSQH01000026.1"/>
</dbReference>
<gene>
    <name evidence="2" type="ORF">FDK13_31605</name>
</gene>
<evidence type="ECO:0000313" key="3">
    <source>
        <dbReference type="Proteomes" id="UP000304900"/>
    </source>
</evidence>
<dbReference type="GO" id="GO:0006265">
    <property type="term" value="P:DNA topological change"/>
    <property type="evidence" value="ECO:0007669"/>
    <property type="project" value="InterPro"/>
</dbReference>